<dbReference type="Proteomes" id="UP001497382">
    <property type="component" value="Unassembled WGS sequence"/>
</dbReference>
<keyword evidence="7" id="KW-0256">Endoplasmic reticulum</keyword>
<dbReference type="GO" id="GO:0016705">
    <property type="term" value="F:oxidoreductase activity, acting on paired donors, with incorporation or reduction of molecular oxygen"/>
    <property type="evidence" value="ECO:0007669"/>
    <property type="project" value="InterPro"/>
</dbReference>
<keyword evidence="6 14" id="KW-0479">Metal-binding</keyword>
<feature type="transmembrane region" description="Helical" evidence="16">
    <location>
        <begin position="334"/>
        <end position="357"/>
    </location>
</feature>
<proteinExistence type="inferred from homology"/>
<keyword evidence="5 14" id="KW-0349">Heme</keyword>
<keyword evidence="12 16" id="KW-0472">Membrane</keyword>
<evidence type="ECO:0000256" key="12">
    <source>
        <dbReference type="ARBA" id="ARBA00023136"/>
    </source>
</evidence>
<evidence type="ECO:0008006" key="19">
    <source>
        <dbReference type="Google" id="ProtNLM"/>
    </source>
</evidence>
<keyword evidence="8" id="KW-0492">Microsome</keyword>
<keyword evidence="11 15" id="KW-0503">Monooxygenase</keyword>
<dbReference type="EMBL" id="CAXIEN010000255">
    <property type="protein sequence ID" value="CAL1289776.1"/>
    <property type="molecule type" value="Genomic_DNA"/>
</dbReference>
<organism evidence="17 18">
    <name type="scientific">Larinioides sclopetarius</name>
    <dbReference type="NCBI Taxonomy" id="280406"/>
    <lineage>
        <taxon>Eukaryota</taxon>
        <taxon>Metazoa</taxon>
        <taxon>Ecdysozoa</taxon>
        <taxon>Arthropoda</taxon>
        <taxon>Chelicerata</taxon>
        <taxon>Arachnida</taxon>
        <taxon>Araneae</taxon>
        <taxon>Araneomorphae</taxon>
        <taxon>Entelegynae</taxon>
        <taxon>Araneoidea</taxon>
        <taxon>Araneidae</taxon>
        <taxon>Larinioides</taxon>
    </lineage>
</organism>
<evidence type="ECO:0000256" key="13">
    <source>
        <dbReference type="ARBA" id="ARBA00043906"/>
    </source>
</evidence>
<evidence type="ECO:0000256" key="14">
    <source>
        <dbReference type="PIRSR" id="PIRSR602401-1"/>
    </source>
</evidence>
<evidence type="ECO:0000256" key="4">
    <source>
        <dbReference type="ARBA" id="ARBA00010617"/>
    </source>
</evidence>
<keyword evidence="9 15" id="KW-0560">Oxidoreductase</keyword>
<evidence type="ECO:0000256" key="7">
    <source>
        <dbReference type="ARBA" id="ARBA00022824"/>
    </source>
</evidence>
<feature type="transmembrane region" description="Helical" evidence="16">
    <location>
        <begin position="39"/>
        <end position="60"/>
    </location>
</feature>
<dbReference type="FunFam" id="1.10.630.10:FF:000042">
    <property type="entry name" value="Cytochrome P450"/>
    <property type="match status" value="1"/>
</dbReference>
<evidence type="ECO:0000256" key="9">
    <source>
        <dbReference type="ARBA" id="ARBA00023002"/>
    </source>
</evidence>
<comment type="caution">
    <text evidence="17">The sequence shown here is derived from an EMBL/GenBank/DDBJ whole genome shotgun (WGS) entry which is preliminary data.</text>
</comment>
<evidence type="ECO:0000256" key="8">
    <source>
        <dbReference type="ARBA" id="ARBA00022848"/>
    </source>
</evidence>
<dbReference type="CDD" id="cd11055">
    <property type="entry name" value="CYP3A-like"/>
    <property type="match status" value="1"/>
</dbReference>
<dbReference type="PANTHER" id="PTHR24302">
    <property type="entry name" value="CYTOCHROME P450 FAMILY 3"/>
    <property type="match status" value="1"/>
</dbReference>
<dbReference type="GO" id="GO:0008395">
    <property type="term" value="F:steroid hydroxylase activity"/>
    <property type="evidence" value="ECO:0007669"/>
    <property type="project" value="TreeGrafter"/>
</dbReference>
<dbReference type="GO" id="GO:0020037">
    <property type="term" value="F:heme binding"/>
    <property type="evidence" value="ECO:0007669"/>
    <property type="project" value="InterPro"/>
</dbReference>
<feature type="transmembrane region" description="Helical" evidence="16">
    <location>
        <begin position="256"/>
        <end position="277"/>
    </location>
</feature>
<evidence type="ECO:0000256" key="1">
    <source>
        <dbReference type="ARBA" id="ARBA00001971"/>
    </source>
</evidence>
<dbReference type="InterPro" id="IPR002401">
    <property type="entry name" value="Cyt_P450_E_grp-I"/>
</dbReference>
<keyword evidence="18" id="KW-1185">Reference proteome</keyword>
<keyword evidence="16" id="KW-1133">Transmembrane helix</keyword>
<evidence type="ECO:0000256" key="5">
    <source>
        <dbReference type="ARBA" id="ARBA00022617"/>
    </source>
</evidence>
<sequence>MTVVWKQILEMHYGRFQTQRFSESWIISQDEFLRPGMDVFLNILLALTTCAVIMIARWAVNRHDRLKLFKRYGIPGPEPGFLSGNMSQLRSAPTPNDLVTPWLKKYGNVFGYYLGEIPYVVVNDLEMLKQVFIKDSNVFINRPSLFLDVAPLNQTILALKDKRWKEVRSLLTPTFSSGKIKLMTHIVSKKVDVTVSVVAKHADKNEMFDIYQLVQGLTLDVIADCALAMKTHCQENPQDIFYTTVRDFFRIAYNRAVDYAIMFPFVAAVMNFISNYLTAGQMTALIVDSVKTAIAARRKNPEIRSMDILQLMLDHKDDETGSKGLTDEEIIANAYIFLLVGYETTATALAFTFYLLIKHPEIQERLYREIENADDSYSTVQNHQYLDQVFSESLRYYPPVTGFVSRLCGEDHQVGSVTIPKGASVLAPVWDIHHDPEFWPDPWKFDPERFSPENKTNLNSMAYMPFGIGKRNCIGARFAQLEAKLAIFRLVKKFKFVPCEKTDDPLPLMCPTVIINPVNGVYLRAIPRTATL</sequence>
<gene>
    <name evidence="17" type="ORF">LARSCL_LOCUS16132</name>
</gene>
<accession>A0AAV2B1P9</accession>
<dbReference type="Gene3D" id="1.10.630.10">
    <property type="entry name" value="Cytochrome P450"/>
    <property type="match status" value="1"/>
</dbReference>
<evidence type="ECO:0000313" key="17">
    <source>
        <dbReference type="EMBL" id="CAL1289776.1"/>
    </source>
</evidence>
<evidence type="ECO:0000256" key="10">
    <source>
        <dbReference type="ARBA" id="ARBA00023004"/>
    </source>
</evidence>
<keyword evidence="16" id="KW-0812">Transmembrane</keyword>
<dbReference type="InterPro" id="IPR036396">
    <property type="entry name" value="Cyt_P450_sf"/>
</dbReference>
<evidence type="ECO:0000256" key="2">
    <source>
        <dbReference type="ARBA" id="ARBA00004174"/>
    </source>
</evidence>
<dbReference type="Pfam" id="PF00067">
    <property type="entry name" value="p450"/>
    <property type="match status" value="1"/>
</dbReference>
<name>A0AAV2B1P9_9ARAC</name>
<evidence type="ECO:0000256" key="6">
    <source>
        <dbReference type="ARBA" id="ARBA00022723"/>
    </source>
</evidence>
<evidence type="ECO:0000256" key="15">
    <source>
        <dbReference type="RuleBase" id="RU000461"/>
    </source>
</evidence>
<evidence type="ECO:0000256" key="11">
    <source>
        <dbReference type="ARBA" id="ARBA00023033"/>
    </source>
</evidence>
<comment type="function">
    <text evidence="13">Cytochromes P450 are a group of heme-thiolate monooxygenases. They oxidize a variety of structurally unrelated compounds, including steroids, fatty acids, and xenobiotics.</text>
</comment>
<dbReference type="InterPro" id="IPR017972">
    <property type="entry name" value="Cyt_P450_CS"/>
</dbReference>
<evidence type="ECO:0000256" key="3">
    <source>
        <dbReference type="ARBA" id="ARBA00004406"/>
    </source>
</evidence>
<dbReference type="AlphaFoldDB" id="A0AAV2B1P9"/>
<keyword evidence="10 14" id="KW-0408">Iron</keyword>
<evidence type="ECO:0000313" key="18">
    <source>
        <dbReference type="Proteomes" id="UP001497382"/>
    </source>
</evidence>
<dbReference type="InterPro" id="IPR001128">
    <property type="entry name" value="Cyt_P450"/>
</dbReference>
<reference evidence="17 18" key="1">
    <citation type="submission" date="2024-04" db="EMBL/GenBank/DDBJ databases">
        <authorList>
            <person name="Rising A."/>
            <person name="Reimegard J."/>
            <person name="Sonavane S."/>
            <person name="Akerstrom W."/>
            <person name="Nylinder S."/>
            <person name="Hedman E."/>
            <person name="Kallberg Y."/>
        </authorList>
    </citation>
    <scope>NUCLEOTIDE SEQUENCE [LARGE SCALE GENOMIC DNA]</scope>
</reference>
<dbReference type="GO" id="GO:0005789">
    <property type="term" value="C:endoplasmic reticulum membrane"/>
    <property type="evidence" value="ECO:0007669"/>
    <property type="project" value="UniProtKB-SubCell"/>
</dbReference>
<dbReference type="PANTHER" id="PTHR24302:SF15">
    <property type="entry name" value="FATTY-ACID PEROXYGENASE"/>
    <property type="match status" value="1"/>
</dbReference>
<dbReference type="GO" id="GO:0005506">
    <property type="term" value="F:iron ion binding"/>
    <property type="evidence" value="ECO:0007669"/>
    <property type="project" value="InterPro"/>
</dbReference>
<dbReference type="SUPFAM" id="SSF48264">
    <property type="entry name" value="Cytochrome P450"/>
    <property type="match status" value="1"/>
</dbReference>
<evidence type="ECO:0000256" key="16">
    <source>
        <dbReference type="SAM" id="Phobius"/>
    </source>
</evidence>
<comment type="cofactor">
    <cofactor evidence="1 14">
        <name>heme</name>
        <dbReference type="ChEBI" id="CHEBI:30413"/>
    </cofactor>
</comment>
<protein>
    <recommendedName>
        <fullName evidence="19">Cytochrome P450</fullName>
    </recommendedName>
</protein>
<comment type="similarity">
    <text evidence="4 15">Belongs to the cytochrome P450 family.</text>
</comment>
<feature type="binding site" description="axial binding residue" evidence="14">
    <location>
        <position position="473"/>
    </location>
    <ligand>
        <name>heme</name>
        <dbReference type="ChEBI" id="CHEBI:30413"/>
    </ligand>
    <ligandPart>
        <name>Fe</name>
        <dbReference type="ChEBI" id="CHEBI:18248"/>
    </ligandPart>
</feature>
<comment type="subcellular location">
    <subcellularLocation>
        <location evidence="3">Endoplasmic reticulum membrane</location>
        <topology evidence="3">Peripheral membrane protein</topology>
    </subcellularLocation>
    <subcellularLocation>
        <location evidence="2">Microsome membrane</location>
        <topology evidence="2">Peripheral membrane protein</topology>
    </subcellularLocation>
</comment>
<dbReference type="InterPro" id="IPR050705">
    <property type="entry name" value="Cytochrome_P450_3A"/>
</dbReference>
<dbReference type="PRINTS" id="PR00385">
    <property type="entry name" value="P450"/>
</dbReference>
<dbReference type="PROSITE" id="PS00086">
    <property type="entry name" value="CYTOCHROME_P450"/>
    <property type="match status" value="1"/>
</dbReference>
<dbReference type="PRINTS" id="PR00463">
    <property type="entry name" value="EP450I"/>
</dbReference>